<organism evidence="3 4">
    <name type="scientific">Nocardiopsis rhodophaea</name>
    <dbReference type="NCBI Taxonomy" id="280238"/>
    <lineage>
        <taxon>Bacteria</taxon>
        <taxon>Bacillati</taxon>
        <taxon>Actinomycetota</taxon>
        <taxon>Actinomycetes</taxon>
        <taxon>Streptosporangiales</taxon>
        <taxon>Nocardiopsidaceae</taxon>
        <taxon>Nocardiopsis</taxon>
    </lineage>
</organism>
<dbReference type="PRINTS" id="PR00069">
    <property type="entry name" value="ALDKETRDTASE"/>
</dbReference>
<dbReference type="RefSeq" id="WP_344159702.1">
    <property type="nucleotide sequence ID" value="NZ_BAAAPC010000001.1"/>
</dbReference>
<feature type="domain" description="NADP-dependent oxidoreductase" evidence="2">
    <location>
        <begin position="16"/>
        <end position="296"/>
    </location>
</feature>
<comment type="caution">
    <text evidence="3">The sequence shown here is derived from an EMBL/GenBank/DDBJ whole genome shotgun (WGS) entry which is preliminary data.</text>
</comment>
<evidence type="ECO:0000259" key="2">
    <source>
        <dbReference type="Pfam" id="PF00248"/>
    </source>
</evidence>
<dbReference type="SUPFAM" id="SSF51430">
    <property type="entry name" value="NAD(P)-linked oxidoreductase"/>
    <property type="match status" value="1"/>
</dbReference>
<dbReference type="EMBL" id="BAAAPC010000001">
    <property type="protein sequence ID" value="GAA1981937.1"/>
    <property type="molecule type" value="Genomic_DNA"/>
</dbReference>
<dbReference type="Pfam" id="PF00248">
    <property type="entry name" value="Aldo_ket_red"/>
    <property type="match status" value="1"/>
</dbReference>
<reference evidence="3 4" key="1">
    <citation type="journal article" date="2019" name="Int. J. Syst. Evol. Microbiol.">
        <title>The Global Catalogue of Microorganisms (GCM) 10K type strain sequencing project: providing services to taxonomists for standard genome sequencing and annotation.</title>
        <authorList>
            <consortium name="The Broad Institute Genomics Platform"/>
            <consortium name="The Broad Institute Genome Sequencing Center for Infectious Disease"/>
            <person name="Wu L."/>
            <person name="Ma J."/>
        </authorList>
    </citation>
    <scope>NUCLEOTIDE SEQUENCE [LARGE SCALE GENOMIC DNA]</scope>
    <source>
        <strain evidence="3 4">JCM 15313</strain>
    </source>
</reference>
<dbReference type="CDD" id="cd19080">
    <property type="entry name" value="AKR_AKR9A_9B"/>
    <property type="match status" value="1"/>
</dbReference>
<proteinExistence type="predicted"/>
<accession>A0ABN2S8K6</accession>
<dbReference type="Proteomes" id="UP001501585">
    <property type="component" value="Unassembled WGS sequence"/>
</dbReference>
<dbReference type="InterPro" id="IPR036812">
    <property type="entry name" value="NAD(P)_OxRdtase_dom_sf"/>
</dbReference>
<protein>
    <submittedName>
        <fullName evidence="3">Aldo/keto reductase</fullName>
    </submittedName>
</protein>
<evidence type="ECO:0000313" key="3">
    <source>
        <dbReference type="EMBL" id="GAA1981937.1"/>
    </source>
</evidence>
<sequence>MRYRLLGRTGLRVSEVFLGSLGFGEEGGGVPLTEAKRILDMYSDAGGNVIDTAINYGGGASESDLGELLSGRRDRFVLGTKYAWTRDGTDPNAAGNHRKNLVRSLETSLRRLRTDYIDLYWVHIWDPLTPVEETVRALNDAVRSGKVLHVGFSDTPAWVVSQAATLAAQRGLEAPAAVQAPYNVVQRDIEREILPMAESHGLTVASWGPLAKGAMAGRRALETLNATERQAAETVATVAKEVGATPAQVALAWTRSRHRLIHPIVGASSSDQLRELLGGVDLVLPDEAVARLDAASDFTLGFPSSFITQAAPVYGESFSRVDPS</sequence>
<dbReference type="PANTHER" id="PTHR43364">
    <property type="entry name" value="NADH-SPECIFIC METHYLGLYOXAL REDUCTASE-RELATED"/>
    <property type="match status" value="1"/>
</dbReference>
<keyword evidence="1" id="KW-0560">Oxidoreductase</keyword>
<dbReference type="PANTHER" id="PTHR43364:SF4">
    <property type="entry name" value="NAD(P)-LINKED OXIDOREDUCTASE SUPERFAMILY PROTEIN"/>
    <property type="match status" value="1"/>
</dbReference>
<dbReference type="Gene3D" id="3.20.20.100">
    <property type="entry name" value="NADP-dependent oxidoreductase domain"/>
    <property type="match status" value="1"/>
</dbReference>
<dbReference type="InterPro" id="IPR023210">
    <property type="entry name" value="NADP_OxRdtase_dom"/>
</dbReference>
<evidence type="ECO:0000313" key="4">
    <source>
        <dbReference type="Proteomes" id="UP001501585"/>
    </source>
</evidence>
<evidence type="ECO:0000256" key="1">
    <source>
        <dbReference type="ARBA" id="ARBA00023002"/>
    </source>
</evidence>
<name>A0ABN2S8K6_9ACTN</name>
<gene>
    <name evidence="3" type="ORF">GCM10009799_03800</name>
</gene>
<dbReference type="InterPro" id="IPR020471">
    <property type="entry name" value="AKR"/>
</dbReference>
<dbReference type="InterPro" id="IPR050523">
    <property type="entry name" value="AKR_Detox_Biosynth"/>
</dbReference>
<keyword evidence="4" id="KW-1185">Reference proteome</keyword>